<sequence length="698" mass="73548">MVAIGIWYFSDEITDAIFDNVFSPLLNIIHDPLVLDLDGDGVELSPLAGSTVHFDYDQDGFAERTGWVSADDGLLVLDANGNGTVDGAGELFGSPTQDGFAVLETFDSNGDGKIDASDAVFGALRVWQDLDQDGVSDAGEMMTLAEAGIVSIALTRTDVAGTNAGHDVGYEALFTRANGSTGTAQTIYFQTDRQDTQGDSTPAFTPAEGVDKLPQLPGSGQINSIAWKATQDAAFKADWTALTDSAATLSPDELHAALENLLLRWASVDGVAEGTRGQYVDAQHLAFVEKFFGAEYKEIFTGQLRATSPTTERFGANVEASFDQIVDAMLTAFLAQTAGSVIARGGDLIDALESPYFFYALVDFRHEWPAGTEPPETPGNVGMVLDLIKGMMPEEAGAAASYLVKTIAGLDGVVSIAFDNDRAAYLTTANTVLSTISDVDLRLIATEIVKGTAALGTDGVDGVVRAEGDNLFIGGKGDDLLASGAGSDLFVYAHGDGTDYIRDTSTSLVEKDTLFLTDLAASDLTFERIGDDLILKISGSSEKIVSEDFFANWGVENRGIDRIRFADGSVMNREAIRSHTTTVGDGRSNLVQDTALNDVLQGGKGHDEIRIGGGSDTILYAAGDGFDVINDSSGVKTEADKLVLAGFAPSQVQLSRVGDALTMAGASMPMETPAACATSAMVGRLRCTVVGPIEALQR</sequence>
<dbReference type="InterPro" id="IPR028974">
    <property type="entry name" value="TSP_type-3_rpt"/>
</dbReference>
<gene>
    <name evidence="2" type="ORF">MESS2_540010</name>
</gene>
<dbReference type="SUPFAM" id="SSF51120">
    <property type="entry name" value="beta-Roll"/>
    <property type="match status" value="2"/>
</dbReference>
<dbReference type="eggNOG" id="COG2931">
    <property type="taxonomic scope" value="Bacteria"/>
</dbReference>
<evidence type="ECO:0000259" key="1">
    <source>
        <dbReference type="Pfam" id="PF06594"/>
    </source>
</evidence>
<feature type="domain" description="Haemolysin-type calcium binding-related" evidence="1">
    <location>
        <begin position="532"/>
        <end position="574"/>
    </location>
</feature>
<protein>
    <recommendedName>
        <fullName evidence="1">Haemolysin-type calcium binding-related domain-containing protein</fullName>
    </recommendedName>
</protein>
<dbReference type="InterPro" id="IPR010566">
    <property type="entry name" value="Haemolys_ca-bd"/>
</dbReference>
<proteinExistence type="predicted"/>
<reference evidence="2 3" key="1">
    <citation type="submission" date="2013-02" db="EMBL/GenBank/DDBJ databases">
        <authorList>
            <person name="Genoscope - CEA"/>
        </authorList>
    </citation>
    <scope>NUCLEOTIDE SEQUENCE [LARGE SCALE GENOMIC DNA]</scope>
    <source>
        <strain evidence="2 3">STM 2683</strain>
    </source>
</reference>
<dbReference type="Gene3D" id="2.150.10.10">
    <property type="entry name" value="Serralysin-like metalloprotease, C-terminal"/>
    <property type="match status" value="2"/>
</dbReference>
<dbReference type="Pfam" id="PF06594">
    <property type="entry name" value="HCBP_related"/>
    <property type="match status" value="1"/>
</dbReference>
<dbReference type="PANTHER" id="PTHR39431">
    <property type="entry name" value="FRPA/C-RELATED PROTEIN"/>
    <property type="match status" value="1"/>
</dbReference>
<dbReference type="GO" id="GO:0005509">
    <property type="term" value="F:calcium ion binding"/>
    <property type="evidence" value="ECO:0007669"/>
    <property type="project" value="InterPro"/>
</dbReference>
<evidence type="ECO:0000313" key="2">
    <source>
        <dbReference type="EMBL" id="CCV07363.1"/>
    </source>
</evidence>
<dbReference type="PANTHER" id="PTHR39431:SF1">
    <property type="entry name" value="FRPA_C-RELATED PROTEIN"/>
    <property type="match status" value="1"/>
</dbReference>
<dbReference type="AlphaFoldDB" id="M5ETZ9"/>
<dbReference type="EMBL" id="CAUM01000122">
    <property type="protein sequence ID" value="CCV07363.1"/>
    <property type="molecule type" value="Genomic_DNA"/>
</dbReference>
<dbReference type="InterPro" id="IPR011049">
    <property type="entry name" value="Serralysin-like_metalloprot_C"/>
</dbReference>
<dbReference type="Proteomes" id="UP000012062">
    <property type="component" value="Unassembled WGS sequence"/>
</dbReference>
<dbReference type="STRING" id="1297569.MESS2_540010"/>
<keyword evidence="3" id="KW-1185">Reference proteome</keyword>
<evidence type="ECO:0000313" key="3">
    <source>
        <dbReference type="Proteomes" id="UP000012062"/>
    </source>
</evidence>
<accession>M5ETZ9</accession>
<comment type="caution">
    <text evidence="2">The sequence shown here is derived from an EMBL/GenBank/DDBJ whole genome shotgun (WGS) entry which is preliminary data.</text>
</comment>
<name>M5ETZ9_9HYPH</name>
<dbReference type="SUPFAM" id="SSF103647">
    <property type="entry name" value="TSP type-3 repeat"/>
    <property type="match status" value="1"/>
</dbReference>
<organism evidence="2 3">
    <name type="scientific">Mesorhizobium metallidurans STM 2683</name>
    <dbReference type="NCBI Taxonomy" id="1297569"/>
    <lineage>
        <taxon>Bacteria</taxon>
        <taxon>Pseudomonadati</taxon>
        <taxon>Pseudomonadota</taxon>
        <taxon>Alphaproteobacteria</taxon>
        <taxon>Hyphomicrobiales</taxon>
        <taxon>Phyllobacteriaceae</taxon>
        <taxon>Mesorhizobium</taxon>
    </lineage>
</organism>